<accession>A0A834D430</accession>
<reference evidence="3" key="2">
    <citation type="submission" date="2020-03" db="EMBL/GenBank/DDBJ databases">
        <title>Walnut 2.0.</title>
        <authorList>
            <person name="Marrano A."/>
            <person name="Britton M."/>
            <person name="Zimin A.V."/>
            <person name="Zaini P.A."/>
            <person name="Workman R."/>
            <person name="Puiu D."/>
            <person name="Bianco L."/>
            <person name="Allen B.J."/>
            <person name="Troggio M."/>
            <person name="Leslie C.A."/>
            <person name="Timp W."/>
            <person name="Dendekar A."/>
            <person name="Salzberg S.L."/>
            <person name="Neale D.B."/>
        </authorList>
    </citation>
    <scope>NUCLEOTIDE SEQUENCE</scope>
    <source>
        <tissue evidence="3">Leaves</tissue>
    </source>
</reference>
<evidence type="ECO:0000256" key="1">
    <source>
        <dbReference type="SAM" id="Coils"/>
    </source>
</evidence>
<feature type="coiled-coil region" evidence="1">
    <location>
        <begin position="100"/>
        <end position="180"/>
    </location>
</feature>
<evidence type="ECO:0000256" key="2">
    <source>
        <dbReference type="SAM" id="MobiDB-lite"/>
    </source>
</evidence>
<protein>
    <submittedName>
        <fullName evidence="3">Uncharacterized protein</fullName>
    </submittedName>
</protein>
<dbReference type="Proteomes" id="UP000619265">
    <property type="component" value="Unassembled WGS sequence"/>
</dbReference>
<name>A0A834D430_JUGRE</name>
<feature type="region of interest" description="Disordered" evidence="2">
    <location>
        <begin position="25"/>
        <end position="45"/>
    </location>
</feature>
<feature type="compositionally biased region" description="Polar residues" evidence="2">
    <location>
        <begin position="25"/>
        <end position="34"/>
    </location>
</feature>
<dbReference type="PANTHER" id="PTHR31245">
    <property type="entry name" value="UBIQUITIN SYSTEM COMPONENT CUE PROTEIN"/>
    <property type="match status" value="1"/>
</dbReference>
<dbReference type="AlphaFoldDB" id="A0A834D430"/>
<organism evidence="3 4">
    <name type="scientific">Juglans regia</name>
    <name type="common">English walnut</name>
    <dbReference type="NCBI Taxonomy" id="51240"/>
    <lineage>
        <taxon>Eukaryota</taxon>
        <taxon>Viridiplantae</taxon>
        <taxon>Streptophyta</taxon>
        <taxon>Embryophyta</taxon>
        <taxon>Tracheophyta</taxon>
        <taxon>Spermatophyta</taxon>
        <taxon>Magnoliopsida</taxon>
        <taxon>eudicotyledons</taxon>
        <taxon>Gunneridae</taxon>
        <taxon>Pentapetalae</taxon>
        <taxon>rosids</taxon>
        <taxon>fabids</taxon>
        <taxon>Fagales</taxon>
        <taxon>Juglandaceae</taxon>
        <taxon>Juglans</taxon>
    </lineage>
</organism>
<evidence type="ECO:0000313" key="4">
    <source>
        <dbReference type="Proteomes" id="UP000619265"/>
    </source>
</evidence>
<dbReference type="PANTHER" id="PTHR31245:SF20">
    <property type="entry name" value="F18B13.13 PROTEIN"/>
    <property type="match status" value="1"/>
</dbReference>
<evidence type="ECO:0000313" key="3">
    <source>
        <dbReference type="EMBL" id="KAF5475070.1"/>
    </source>
</evidence>
<proteinExistence type="predicted"/>
<gene>
    <name evidence="3" type="ORF">F2P56_006915</name>
</gene>
<dbReference type="Gramene" id="Jr03_13860_p1">
    <property type="protein sequence ID" value="cds.Jr03_13860_p1"/>
    <property type="gene ID" value="Jr03_13860"/>
</dbReference>
<comment type="caution">
    <text evidence="3">The sequence shown here is derived from an EMBL/GenBank/DDBJ whole genome shotgun (WGS) entry which is preliminary data.</text>
</comment>
<sequence>MQKRKGDLDAAIKRLHDILLGSSASATVDESNPSHQKKVASPGNPLALMKNLPNEGAEFIELLIKELTNAKSVEDAKDRAAKLLGSSEKTVVSSQAYAIVESLGKEKSMLKEQVEKLRQENTVLRRAVVIQHERRQEENGDKDLELQFLKELVPQYRELLRKLEVKNHALTMHLKAAQRKD</sequence>
<dbReference type="EMBL" id="LIHL02000003">
    <property type="protein sequence ID" value="KAF5475070.1"/>
    <property type="molecule type" value="Genomic_DNA"/>
</dbReference>
<reference evidence="3" key="1">
    <citation type="submission" date="2015-10" db="EMBL/GenBank/DDBJ databases">
        <authorList>
            <person name="Martinez-Garcia P.J."/>
            <person name="Crepeau M.W."/>
            <person name="Puiu D."/>
            <person name="Gonzalez-Ibeas D."/>
            <person name="Whalen J."/>
            <person name="Stevens K."/>
            <person name="Paul R."/>
            <person name="Butterfield T."/>
            <person name="Britton M."/>
            <person name="Reagan R."/>
            <person name="Chakraborty S."/>
            <person name="Walawage S.L."/>
            <person name="Vasquez-Gross H.A."/>
            <person name="Cardeno C."/>
            <person name="Famula R."/>
            <person name="Pratt K."/>
            <person name="Kuruganti S."/>
            <person name="Aradhya M.K."/>
            <person name="Leslie C.A."/>
            <person name="Dandekar A.M."/>
            <person name="Salzberg S.L."/>
            <person name="Wegrzyn J.L."/>
            <person name="Langley C.H."/>
            <person name="Neale D.B."/>
        </authorList>
    </citation>
    <scope>NUCLEOTIDE SEQUENCE</scope>
    <source>
        <tissue evidence="3">Leaves</tissue>
    </source>
</reference>
<keyword evidence="1" id="KW-0175">Coiled coil</keyword>